<evidence type="ECO:0000313" key="1">
    <source>
        <dbReference type="EMBL" id="UOD30437.1"/>
    </source>
</evidence>
<dbReference type="Proteomes" id="UP000831532">
    <property type="component" value="Chromosome"/>
</dbReference>
<keyword evidence="2" id="KW-1185">Reference proteome</keyword>
<organism evidence="1 2">
    <name type="scientific">Massilia violaceinigra</name>
    <dbReference type="NCBI Taxonomy" id="2045208"/>
    <lineage>
        <taxon>Bacteria</taxon>
        <taxon>Pseudomonadati</taxon>
        <taxon>Pseudomonadota</taxon>
        <taxon>Betaproteobacteria</taxon>
        <taxon>Burkholderiales</taxon>
        <taxon>Oxalobacteraceae</taxon>
        <taxon>Telluria group</taxon>
        <taxon>Massilia</taxon>
    </lineage>
</organism>
<dbReference type="EMBL" id="CP063361">
    <property type="protein sequence ID" value="UOD30437.1"/>
    <property type="molecule type" value="Genomic_DNA"/>
</dbReference>
<protein>
    <submittedName>
        <fullName evidence="1">Uncharacterized protein</fullName>
    </submittedName>
</protein>
<dbReference type="RefSeq" id="WP_243491658.1">
    <property type="nucleotide sequence ID" value="NZ_CP063361.1"/>
</dbReference>
<accession>A0ABY4A6N6</accession>
<name>A0ABY4A6N6_9BURK</name>
<reference evidence="1 2" key="1">
    <citation type="submission" date="2020-10" db="EMBL/GenBank/DDBJ databases">
        <title>Genome analysis of Massilia species.</title>
        <authorList>
            <person name="Jung D.-H."/>
        </authorList>
    </citation>
    <scope>NUCLEOTIDE SEQUENCE [LARGE SCALE GENOMIC DNA]</scope>
    <source>
        <strain evidence="2">sipir</strain>
    </source>
</reference>
<gene>
    <name evidence="1" type="ORF">INH39_01385</name>
</gene>
<proteinExistence type="predicted"/>
<evidence type="ECO:0000313" key="2">
    <source>
        <dbReference type="Proteomes" id="UP000831532"/>
    </source>
</evidence>
<sequence>MKNIRHQSGAEKDVGTAELLMFSSFKGTDANLHVRETLTTRCGSRQLAGVDTSGTADIQRWGRSARSTDSRDARSKSKRLGVTLAFPPGGGNQTMA</sequence>